<comment type="caution">
    <text evidence="1">The sequence shown here is derived from an EMBL/GenBank/DDBJ whole genome shotgun (WGS) entry which is preliminary data.</text>
</comment>
<name>A0A7Y3R840_9FLAO</name>
<evidence type="ECO:0000313" key="1">
    <source>
        <dbReference type="EMBL" id="NNT71077.1"/>
    </source>
</evidence>
<protein>
    <recommendedName>
        <fullName evidence="3">Carboxypeptidase-like regulatory domain-containing protein</fullName>
    </recommendedName>
</protein>
<organism evidence="1 2">
    <name type="scientific">Flavobacterium rivulicola</name>
    <dbReference type="NCBI Taxonomy" id="2732161"/>
    <lineage>
        <taxon>Bacteria</taxon>
        <taxon>Pseudomonadati</taxon>
        <taxon>Bacteroidota</taxon>
        <taxon>Flavobacteriia</taxon>
        <taxon>Flavobacteriales</taxon>
        <taxon>Flavobacteriaceae</taxon>
        <taxon>Flavobacterium</taxon>
    </lineage>
</organism>
<gene>
    <name evidence="1" type="ORF">HKT18_02500</name>
</gene>
<reference evidence="1 2" key="1">
    <citation type="submission" date="2020-05" db="EMBL/GenBank/DDBJ databases">
        <title>Draft genome of Flavobacterium sp. IMCC34852.</title>
        <authorList>
            <person name="Song J."/>
            <person name="Cho J.-C."/>
        </authorList>
    </citation>
    <scope>NUCLEOTIDE SEQUENCE [LARGE SCALE GENOMIC DNA]</scope>
    <source>
        <strain evidence="1 2">IMCC34852</strain>
    </source>
</reference>
<dbReference type="AlphaFoldDB" id="A0A7Y3R840"/>
<proteinExistence type="predicted"/>
<evidence type="ECO:0000313" key="2">
    <source>
        <dbReference type="Proteomes" id="UP000536509"/>
    </source>
</evidence>
<dbReference type="SUPFAM" id="SSF49464">
    <property type="entry name" value="Carboxypeptidase regulatory domain-like"/>
    <property type="match status" value="1"/>
</dbReference>
<dbReference type="EMBL" id="JABEVX010000001">
    <property type="protein sequence ID" value="NNT71077.1"/>
    <property type="molecule type" value="Genomic_DNA"/>
</dbReference>
<dbReference type="InterPro" id="IPR008969">
    <property type="entry name" value="CarboxyPept-like_regulatory"/>
</dbReference>
<sequence>MKKIVFIVLCICLIQVCFGQKSTSITGKVIDQDLNTLPGVELRVSDSLIATTNLNGEFKIELDREVKKVTFMFAGLEQTPIVFDSECKKLEIVMLYSGGDCFATLKKNDKMRKKRFDKIPSIYKQAYEKGIFEYDKPCGEIQFISWLKL</sequence>
<dbReference type="RefSeq" id="WP_171221270.1">
    <property type="nucleotide sequence ID" value="NZ_CP121446.1"/>
</dbReference>
<accession>A0A7Y3R840</accession>
<dbReference type="Proteomes" id="UP000536509">
    <property type="component" value="Unassembled WGS sequence"/>
</dbReference>
<keyword evidence="2" id="KW-1185">Reference proteome</keyword>
<evidence type="ECO:0008006" key="3">
    <source>
        <dbReference type="Google" id="ProtNLM"/>
    </source>
</evidence>